<evidence type="ECO:0000313" key="2">
    <source>
        <dbReference type="Proteomes" id="UP001166286"/>
    </source>
</evidence>
<accession>A0AA39R587</accession>
<sequence length="160" mass="18843">MPNWPIWTTDEEIVLVFFLSCGICKAGVRELIAYKCNTTLRDEQDMKHRVFQLHDDSRRDSWNGSGRLLAPKEEAPKSYAAVPDVWTIDWPESWREHKVDDWLIKKTSTSKHLNDLTFIGEAEDKLIHQKQKGDEIEWDYAERRQRALVEKHRRINGNPA</sequence>
<dbReference type="EMBL" id="JAFEKC020000006">
    <property type="protein sequence ID" value="KAK0513696.1"/>
    <property type="molecule type" value="Genomic_DNA"/>
</dbReference>
<protein>
    <submittedName>
        <fullName evidence="1">Uncharacterized protein</fullName>
    </submittedName>
</protein>
<evidence type="ECO:0000313" key="1">
    <source>
        <dbReference type="EMBL" id="KAK0513696.1"/>
    </source>
</evidence>
<dbReference type="AlphaFoldDB" id="A0AA39R587"/>
<gene>
    <name evidence="1" type="ORF">JMJ35_003418</name>
</gene>
<comment type="caution">
    <text evidence="1">The sequence shown here is derived from an EMBL/GenBank/DDBJ whole genome shotgun (WGS) entry which is preliminary data.</text>
</comment>
<dbReference type="Proteomes" id="UP001166286">
    <property type="component" value="Unassembled WGS sequence"/>
</dbReference>
<name>A0AA39R587_9LECA</name>
<organism evidence="1 2">
    <name type="scientific">Cladonia borealis</name>
    <dbReference type="NCBI Taxonomy" id="184061"/>
    <lineage>
        <taxon>Eukaryota</taxon>
        <taxon>Fungi</taxon>
        <taxon>Dikarya</taxon>
        <taxon>Ascomycota</taxon>
        <taxon>Pezizomycotina</taxon>
        <taxon>Lecanoromycetes</taxon>
        <taxon>OSLEUM clade</taxon>
        <taxon>Lecanoromycetidae</taxon>
        <taxon>Lecanorales</taxon>
        <taxon>Lecanorineae</taxon>
        <taxon>Cladoniaceae</taxon>
        <taxon>Cladonia</taxon>
    </lineage>
</organism>
<proteinExistence type="predicted"/>
<reference evidence="1" key="1">
    <citation type="submission" date="2023-03" db="EMBL/GenBank/DDBJ databases">
        <title>Complete genome of Cladonia borealis.</title>
        <authorList>
            <person name="Park H."/>
        </authorList>
    </citation>
    <scope>NUCLEOTIDE SEQUENCE</scope>
    <source>
        <strain evidence="1">ANT050790</strain>
    </source>
</reference>
<keyword evidence="2" id="KW-1185">Reference proteome</keyword>